<accession>A0A366EW09</accession>
<name>A0A366EW09_9HYPH</name>
<comment type="caution">
    <text evidence="1">The sequence shown here is derived from an EMBL/GenBank/DDBJ whole genome shotgun (WGS) entry which is preliminary data.</text>
</comment>
<reference evidence="1 2" key="1">
    <citation type="submission" date="2018-06" db="EMBL/GenBank/DDBJ databases">
        <title>Genomic Encyclopedia of Type Strains, Phase IV (KMG-IV): sequencing the most valuable type-strain genomes for metagenomic binning, comparative biology and taxonomic classification.</title>
        <authorList>
            <person name="Goeker M."/>
        </authorList>
    </citation>
    <scope>NUCLEOTIDE SEQUENCE [LARGE SCALE GENOMIC DNA]</scope>
    <source>
        <strain evidence="1 2">DSM 24875</strain>
    </source>
</reference>
<sequence>MQAEKLPERQEDCGCGDPSLKRFRQTIATLERTWAAEARNAPFYPFVTWTAEGPRLGAATVLARKGAPEEARLLALLSVAYGFPVPAKVLKHLAWAEAEFDRGDFAKSAMHVALTGISAFAGREGARRLHIAAGILDEGFLTPTAVLKACGLDGGEVETLANITKTSRAFLRATRTEASGRPTVSLPRRTAPLAGKMGATTTWL</sequence>
<keyword evidence="2" id="KW-1185">Reference proteome</keyword>
<gene>
    <name evidence="1" type="ORF">DFR50_13462</name>
</gene>
<protein>
    <submittedName>
        <fullName evidence="1">Uncharacterized protein</fullName>
    </submittedName>
</protein>
<proteinExistence type="predicted"/>
<dbReference type="Proteomes" id="UP000253529">
    <property type="component" value="Unassembled WGS sequence"/>
</dbReference>
<evidence type="ECO:0000313" key="1">
    <source>
        <dbReference type="EMBL" id="RBP05699.1"/>
    </source>
</evidence>
<evidence type="ECO:0000313" key="2">
    <source>
        <dbReference type="Proteomes" id="UP000253529"/>
    </source>
</evidence>
<dbReference type="AlphaFoldDB" id="A0A366EW09"/>
<dbReference type="EMBL" id="QNRK01000034">
    <property type="protein sequence ID" value="RBP05699.1"/>
    <property type="molecule type" value="Genomic_DNA"/>
</dbReference>
<organism evidence="1 2">
    <name type="scientific">Roseiarcus fermentans</name>
    <dbReference type="NCBI Taxonomy" id="1473586"/>
    <lineage>
        <taxon>Bacteria</taxon>
        <taxon>Pseudomonadati</taxon>
        <taxon>Pseudomonadota</taxon>
        <taxon>Alphaproteobacteria</taxon>
        <taxon>Hyphomicrobiales</taxon>
        <taxon>Roseiarcaceae</taxon>
        <taxon>Roseiarcus</taxon>
    </lineage>
</organism>